<dbReference type="EMBL" id="CAJFCJ010000002">
    <property type="protein sequence ID" value="CAD5111977.1"/>
    <property type="molecule type" value="Genomic_DNA"/>
</dbReference>
<name>A0A7I8V6N3_9ANNE</name>
<proteinExistence type="predicted"/>
<dbReference type="InterPro" id="IPR039646">
    <property type="entry name" value="ZNHIT2"/>
</dbReference>
<reference evidence="3 4" key="1">
    <citation type="submission" date="2020-08" db="EMBL/GenBank/DDBJ databases">
        <authorList>
            <person name="Hejnol A."/>
        </authorList>
    </citation>
    <scope>NUCLEOTIDE SEQUENCE [LARGE SCALE GENOMIC DNA]</scope>
</reference>
<comment type="caution">
    <text evidence="3">The sequence shown here is derived from an EMBL/GenBank/DDBJ whole genome shotgun (WGS) entry which is preliminary data.</text>
</comment>
<dbReference type="SUPFAM" id="SSF144232">
    <property type="entry name" value="HIT/MYND zinc finger-like"/>
    <property type="match status" value="1"/>
</dbReference>
<dbReference type="Gene3D" id="3.30.60.190">
    <property type="match status" value="1"/>
</dbReference>
<dbReference type="Pfam" id="PF04438">
    <property type="entry name" value="zf-HIT"/>
    <property type="match status" value="1"/>
</dbReference>
<keyword evidence="4" id="KW-1185">Reference proteome</keyword>
<gene>
    <name evidence="3" type="ORF">DGYR_LOCUS1188</name>
</gene>
<accession>A0A7I8V6N3</accession>
<dbReference type="GO" id="GO:0008270">
    <property type="term" value="F:zinc ion binding"/>
    <property type="evidence" value="ECO:0007669"/>
    <property type="project" value="UniProtKB-UniRule"/>
</dbReference>
<dbReference type="Proteomes" id="UP000549394">
    <property type="component" value="Unassembled WGS sequence"/>
</dbReference>
<dbReference type="OrthoDB" id="10005492at2759"/>
<keyword evidence="1" id="KW-0862">Zinc</keyword>
<dbReference type="InterPro" id="IPR007529">
    <property type="entry name" value="Znf_HIT"/>
</dbReference>
<dbReference type="AlphaFoldDB" id="A0A7I8V6N3"/>
<protein>
    <submittedName>
        <fullName evidence="3">DgyrCDS1231</fullName>
    </submittedName>
</protein>
<dbReference type="CDD" id="cd23024">
    <property type="entry name" value="zf-HIT_ZNHIT2-3"/>
    <property type="match status" value="1"/>
</dbReference>
<evidence type="ECO:0000256" key="1">
    <source>
        <dbReference type="PROSITE-ProRule" id="PRU00453"/>
    </source>
</evidence>
<feature type="domain" description="HIT-type" evidence="2">
    <location>
        <begin position="10"/>
        <end position="43"/>
    </location>
</feature>
<dbReference type="PANTHER" id="PTHR15555:SF0">
    <property type="entry name" value="ZINC FINGER HIT DOMAIN-CONTAINING PROTEIN 2"/>
    <property type="match status" value="1"/>
</dbReference>
<evidence type="ECO:0000259" key="2">
    <source>
        <dbReference type="PROSITE" id="PS51083"/>
    </source>
</evidence>
<organism evidence="3 4">
    <name type="scientific">Dimorphilus gyrociliatus</name>
    <dbReference type="NCBI Taxonomy" id="2664684"/>
    <lineage>
        <taxon>Eukaryota</taxon>
        <taxon>Metazoa</taxon>
        <taxon>Spiralia</taxon>
        <taxon>Lophotrochozoa</taxon>
        <taxon>Annelida</taxon>
        <taxon>Polychaeta</taxon>
        <taxon>Polychaeta incertae sedis</taxon>
        <taxon>Dinophilidae</taxon>
        <taxon>Dimorphilus</taxon>
    </lineage>
</organism>
<keyword evidence="1" id="KW-0863">Zinc-finger</keyword>
<keyword evidence="1" id="KW-0479">Metal-binding</keyword>
<dbReference type="PANTHER" id="PTHR15555">
    <property type="entry name" value="ZINC FINGER HIT DOMAIN CONTAINING PROTEIN 2 PROTEIN FON -RELATED"/>
    <property type="match status" value="1"/>
</dbReference>
<evidence type="ECO:0000313" key="4">
    <source>
        <dbReference type="Proteomes" id="UP000549394"/>
    </source>
</evidence>
<dbReference type="PROSITE" id="PS51083">
    <property type="entry name" value="ZF_HIT"/>
    <property type="match status" value="1"/>
</dbReference>
<evidence type="ECO:0000313" key="3">
    <source>
        <dbReference type="EMBL" id="CAD5111977.1"/>
    </source>
</evidence>
<sequence>MTEKEEMKKCFFCQEKEAKYTCPKCNYPYCSLVCYKGEKHLNCSENFYKECFVEGLKDMNNDDGNKRKMIEILNKMRKDEDPDLNIESLEDRIEGLDLDNDTEELWSKLTDEEKSEFERLCKKGNAFVEPWNPWWYESVNLRPNLTEEILPLQTLLKKEPSKTLAYSILNTLLCYCYICRRFNGDYIDLSSEAAQEVQGICGPLACNETFIDIASSLSSFSKALKVDEGKKKTNNLQTEKKRKEI</sequence>